<feature type="compositionally biased region" description="Basic and acidic residues" evidence="1">
    <location>
        <begin position="1"/>
        <end position="12"/>
    </location>
</feature>
<feature type="region of interest" description="Disordered" evidence="1">
    <location>
        <begin position="1"/>
        <end position="22"/>
    </location>
</feature>
<evidence type="ECO:0000256" key="1">
    <source>
        <dbReference type="SAM" id="MobiDB-lite"/>
    </source>
</evidence>
<proteinExistence type="predicted"/>
<dbReference type="EMBL" id="UHID01000005">
    <property type="protein sequence ID" value="SUP37980.1"/>
    <property type="molecule type" value="Genomic_DNA"/>
</dbReference>
<dbReference type="AlphaFoldDB" id="A0A380NDR0"/>
<evidence type="ECO:0000313" key="3">
    <source>
        <dbReference type="Proteomes" id="UP000254150"/>
    </source>
</evidence>
<name>A0A380NDR0_STRGR</name>
<protein>
    <submittedName>
        <fullName evidence="2">Imidazole glycerol phosphate synthase hisHF</fullName>
    </submittedName>
</protein>
<dbReference type="RefSeq" id="WP_100453114.1">
    <property type="nucleotide sequence ID" value="NZ_UHID01000005.1"/>
</dbReference>
<dbReference type="GeneID" id="95069622"/>
<dbReference type="Proteomes" id="UP000254150">
    <property type="component" value="Unassembled WGS sequence"/>
</dbReference>
<sequence length="90" mass="9418">MTFAEGGREPIRETASGDPCEQIPTAFRAALAARGGARTYLWRARGTETAGRARHALSDAVRPTAPMITVPGITGPRPVVVAGAYRGAAR</sequence>
<gene>
    <name evidence="2" type="ORF">NCTC7807_02692</name>
</gene>
<organism evidence="2 3">
    <name type="scientific">Streptomyces griseus</name>
    <dbReference type="NCBI Taxonomy" id="1911"/>
    <lineage>
        <taxon>Bacteria</taxon>
        <taxon>Bacillati</taxon>
        <taxon>Actinomycetota</taxon>
        <taxon>Actinomycetes</taxon>
        <taxon>Kitasatosporales</taxon>
        <taxon>Streptomycetaceae</taxon>
        <taxon>Streptomyces</taxon>
    </lineage>
</organism>
<accession>A0A380NDR0</accession>
<reference evidence="2 3" key="1">
    <citation type="submission" date="2018-06" db="EMBL/GenBank/DDBJ databases">
        <authorList>
            <consortium name="Pathogen Informatics"/>
            <person name="Doyle S."/>
        </authorList>
    </citation>
    <scope>NUCLEOTIDE SEQUENCE [LARGE SCALE GENOMIC DNA]</scope>
    <source>
        <strain evidence="2 3">NCTC7807</strain>
    </source>
</reference>
<evidence type="ECO:0000313" key="2">
    <source>
        <dbReference type="EMBL" id="SUP37980.1"/>
    </source>
</evidence>